<dbReference type="RefSeq" id="WP_038613209.1">
    <property type="nucleotide sequence ID" value="NZ_CP009215.1"/>
</dbReference>
<evidence type="ECO:0000313" key="1">
    <source>
        <dbReference type="EMBL" id="AIL97622.1"/>
    </source>
</evidence>
<dbReference type="OrthoDB" id="4410281at2"/>
<organism evidence="1 2">
    <name type="scientific">Corynebacterium ureicelerivorans</name>
    <dbReference type="NCBI Taxonomy" id="401472"/>
    <lineage>
        <taxon>Bacteria</taxon>
        <taxon>Bacillati</taxon>
        <taxon>Actinomycetota</taxon>
        <taxon>Actinomycetes</taxon>
        <taxon>Mycobacteriales</taxon>
        <taxon>Corynebacteriaceae</taxon>
        <taxon>Corynebacterium</taxon>
    </lineage>
</organism>
<reference evidence="1 2" key="1">
    <citation type="submission" date="2014-08" db="EMBL/GenBank/DDBJ databases">
        <title>Complete genome sequence of Corynebacterium ureicelerivorans DSM 45051, a lipophilic and urea-splitting isolate from a blood culture of a septicaemia patient.</title>
        <authorList>
            <person name="Tippelt A."/>
            <person name="Albersmeier A."/>
            <person name="Brinkrolf K."/>
            <person name="Ruckert C."/>
            <person name="Tauch A."/>
        </authorList>
    </citation>
    <scope>NUCLEOTIDE SEQUENCE [LARGE SCALE GENOMIC DNA]</scope>
    <source>
        <strain evidence="1 2">IMMIB RIV-2301</strain>
    </source>
</reference>
<dbReference type="HOGENOM" id="CLU_1924046_0_0_11"/>
<proteinExistence type="predicted"/>
<dbReference type="KEGG" id="cuv:CUREI_10365"/>
<sequence length="134" mass="14532">MDFTTALPDPLDFTSGPKNYPSMTIDSFSIGDTTYWTAHGEVEIGGIPRFTKGSIESGVFTSLEISTLHPGDTFLGIPLALRPIRFQNQLSDIGITSLNDGSSVTLPGRNVSFYIFENELASICWTPSPAPDQD</sequence>
<name>A0A077HSD3_9CORY</name>
<dbReference type="STRING" id="401472.CUREI_10365"/>
<dbReference type="AlphaFoldDB" id="A0A077HSD3"/>
<gene>
    <name evidence="1" type="ORF">CUREI_10365</name>
</gene>
<dbReference type="Proteomes" id="UP000028939">
    <property type="component" value="Chromosome"/>
</dbReference>
<keyword evidence="2" id="KW-1185">Reference proteome</keyword>
<accession>A0A077HSD3</accession>
<dbReference type="EMBL" id="CP009215">
    <property type="protein sequence ID" value="AIL97622.1"/>
    <property type="molecule type" value="Genomic_DNA"/>
</dbReference>
<protein>
    <submittedName>
        <fullName evidence="1">Uncharacterized protein</fullName>
    </submittedName>
</protein>
<evidence type="ECO:0000313" key="2">
    <source>
        <dbReference type="Proteomes" id="UP000028939"/>
    </source>
</evidence>